<protein>
    <submittedName>
        <fullName evidence="1">Uncharacterized protein</fullName>
    </submittedName>
</protein>
<dbReference type="EMBL" id="QGHE01000030">
    <property type="protein sequence ID" value="PWJ72291.1"/>
    <property type="molecule type" value="Genomic_DNA"/>
</dbReference>
<reference evidence="1 2" key="1">
    <citation type="submission" date="2018-05" db="EMBL/GenBank/DDBJ databases">
        <title>Genomic Encyclopedia of Type Strains, Phase IV (KMG-V): Genome sequencing to study the core and pangenomes of soil and plant-associated prokaryotes.</title>
        <authorList>
            <person name="Whitman W."/>
        </authorList>
    </citation>
    <scope>NUCLEOTIDE SEQUENCE [LARGE SCALE GENOMIC DNA]</scope>
    <source>
        <strain evidence="1 2">PNG 92-11</strain>
    </source>
</reference>
<name>A0ABD6XKL3_ENTAG</name>
<organism evidence="1 2">
    <name type="scientific">Enterobacter agglomerans</name>
    <name type="common">Erwinia herbicola</name>
    <name type="synonym">Pantoea agglomerans</name>
    <dbReference type="NCBI Taxonomy" id="549"/>
    <lineage>
        <taxon>Bacteria</taxon>
        <taxon>Pseudomonadati</taxon>
        <taxon>Pseudomonadota</taxon>
        <taxon>Gammaproteobacteria</taxon>
        <taxon>Enterobacterales</taxon>
        <taxon>Erwiniaceae</taxon>
        <taxon>Pantoea</taxon>
        <taxon>Pantoea agglomerans group</taxon>
    </lineage>
</organism>
<gene>
    <name evidence="1" type="ORF">C7430_1305</name>
</gene>
<proteinExistence type="predicted"/>
<evidence type="ECO:0000313" key="1">
    <source>
        <dbReference type="EMBL" id="PWJ72291.1"/>
    </source>
</evidence>
<dbReference type="Proteomes" id="UP000245996">
    <property type="component" value="Unassembled WGS sequence"/>
</dbReference>
<feature type="non-terminal residue" evidence="1">
    <location>
        <position position="1"/>
    </location>
</feature>
<comment type="caution">
    <text evidence="1">The sequence shown here is derived from an EMBL/GenBank/DDBJ whole genome shotgun (WGS) entry which is preliminary data.</text>
</comment>
<accession>A0ABD6XKL3</accession>
<sequence>VAPAGVTVIFLSGTAMDIVLPADTVQFSDAVCMT</sequence>
<dbReference type="AlphaFoldDB" id="A0ABD6XKL3"/>
<evidence type="ECO:0000313" key="2">
    <source>
        <dbReference type="Proteomes" id="UP000245996"/>
    </source>
</evidence>